<organism evidence="1 2">
    <name type="scientific">Zoogloea oleivorans</name>
    <dbReference type="NCBI Taxonomy" id="1552750"/>
    <lineage>
        <taxon>Bacteria</taxon>
        <taxon>Pseudomonadati</taxon>
        <taxon>Pseudomonadota</taxon>
        <taxon>Betaproteobacteria</taxon>
        <taxon>Rhodocyclales</taxon>
        <taxon>Zoogloeaceae</taxon>
        <taxon>Zoogloea</taxon>
    </lineage>
</organism>
<dbReference type="AlphaFoldDB" id="A0A6C2CLE6"/>
<evidence type="ECO:0000313" key="1">
    <source>
        <dbReference type="EMBL" id="TYC54406.1"/>
    </source>
</evidence>
<proteinExistence type="predicted"/>
<dbReference type="OrthoDB" id="505233at2"/>
<keyword evidence="2" id="KW-1185">Reference proteome</keyword>
<reference evidence="1 2" key="1">
    <citation type="submission" date="2019-01" db="EMBL/GenBank/DDBJ databases">
        <title>Zoogloea oleivorans genome sequencing and assembly.</title>
        <authorList>
            <person name="Tancsics A."/>
            <person name="Farkas M."/>
            <person name="Kriszt B."/>
            <person name="Maroti G."/>
            <person name="Horvath B."/>
        </authorList>
    </citation>
    <scope>NUCLEOTIDE SEQUENCE [LARGE SCALE GENOMIC DNA]</scope>
    <source>
        <strain evidence="1 2">Buc</strain>
    </source>
</reference>
<dbReference type="InterPro" id="IPR029058">
    <property type="entry name" value="AB_hydrolase_fold"/>
</dbReference>
<dbReference type="SUPFAM" id="SSF53474">
    <property type="entry name" value="alpha/beta-Hydrolases"/>
    <property type="match status" value="1"/>
</dbReference>
<evidence type="ECO:0000313" key="2">
    <source>
        <dbReference type="Proteomes" id="UP000389128"/>
    </source>
</evidence>
<protein>
    <submittedName>
        <fullName evidence="1">Poly(3-hydroxybutyrate) depolymerase</fullName>
    </submittedName>
</protein>
<dbReference type="PANTHER" id="PTHR42972">
    <property type="entry name" value="TOL-PAL SYSTEM PROTEIN TOLB"/>
    <property type="match status" value="1"/>
</dbReference>
<dbReference type="Proteomes" id="UP000389128">
    <property type="component" value="Unassembled WGS sequence"/>
</dbReference>
<dbReference type="PANTHER" id="PTHR42972:SF8">
    <property type="entry name" value="POLYHYDROXYBUTYRATE DEPOLYMERASE"/>
    <property type="match status" value="1"/>
</dbReference>
<sequence length="303" mass="33018">MAVQFQVAYSKLVKGAGVIAAGPYDCAEGSTWRALSHCMAPKSWAQPPTPEDVKPRMESRARLALIDPPSALADDKVWVLTGSADHTVERPVVDALVAFYKQWIPDSAIELVTLPDAGHAMISVSDTKPNACNTSEPPFINRCGDFDAPYELLNHLVGPLKPKTAGKPASLIAFDQRPFINGLPSDVSLAEQGFAYVPDRCRTGGCQVHVAFHGCRQSEDQIGHRFVEGAGYNAWAESNRLIVLYPQTVARSGLAAGSMRWVYNPKGCWDWWGYGSPDYATKNAPQMTAVRKMIARLAESTGR</sequence>
<dbReference type="EMBL" id="SDKK01000021">
    <property type="protein sequence ID" value="TYC54406.1"/>
    <property type="molecule type" value="Genomic_DNA"/>
</dbReference>
<dbReference type="Gene3D" id="3.40.50.1820">
    <property type="entry name" value="alpha/beta hydrolase"/>
    <property type="match status" value="1"/>
</dbReference>
<comment type="caution">
    <text evidence="1">The sequence shown here is derived from an EMBL/GenBank/DDBJ whole genome shotgun (WGS) entry which is preliminary data.</text>
</comment>
<accession>A0A6C2CLE6</accession>
<gene>
    <name evidence="1" type="ORF">ETQ85_19405</name>
</gene>
<name>A0A6C2CLE6_9RHOO</name>